<name>A0A078A2Y3_STYLE</name>
<reference evidence="2 3" key="1">
    <citation type="submission" date="2014-06" db="EMBL/GenBank/DDBJ databases">
        <authorList>
            <person name="Swart Estienne"/>
        </authorList>
    </citation>
    <scope>NUCLEOTIDE SEQUENCE [LARGE SCALE GENOMIC DNA]</scope>
    <source>
        <strain evidence="2 3">130c</strain>
    </source>
</reference>
<feature type="region of interest" description="Disordered" evidence="1">
    <location>
        <begin position="1"/>
        <end position="54"/>
    </location>
</feature>
<accession>A0A078A2Y3</accession>
<feature type="region of interest" description="Disordered" evidence="1">
    <location>
        <begin position="837"/>
        <end position="867"/>
    </location>
</feature>
<dbReference type="EMBL" id="CCKQ01005313">
    <property type="protein sequence ID" value="CDW76480.1"/>
    <property type="molecule type" value="Genomic_DNA"/>
</dbReference>
<feature type="compositionally biased region" description="Low complexity" evidence="1">
    <location>
        <begin position="74"/>
        <end position="87"/>
    </location>
</feature>
<feature type="compositionally biased region" description="Low complexity" evidence="1">
    <location>
        <begin position="562"/>
        <end position="578"/>
    </location>
</feature>
<feature type="region of interest" description="Disordered" evidence="1">
    <location>
        <begin position="557"/>
        <end position="592"/>
    </location>
</feature>
<dbReference type="InParanoid" id="A0A078A2Y3"/>
<feature type="region of interest" description="Disordered" evidence="1">
    <location>
        <begin position="120"/>
        <end position="144"/>
    </location>
</feature>
<protein>
    <submittedName>
        <fullName evidence="2">Uncharacterized protein</fullName>
    </submittedName>
</protein>
<feature type="compositionally biased region" description="Acidic residues" evidence="1">
    <location>
        <begin position="579"/>
        <end position="592"/>
    </location>
</feature>
<feature type="compositionally biased region" description="Basic residues" evidence="1">
    <location>
        <begin position="747"/>
        <end position="763"/>
    </location>
</feature>
<proteinExistence type="predicted"/>
<organism evidence="2 3">
    <name type="scientific">Stylonychia lemnae</name>
    <name type="common">Ciliate</name>
    <dbReference type="NCBI Taxonomy" id="5949"/>
    <lineage>
        <taxon>Eukaryota</taxon>
        <taxon>Sar</taxon>
        <taxon>Alveolata</taxon>
        <taxon>Ciliophora</taxon>
        <taxon>Intramacronucleata</taxon>
        <taxon>Spirotrichea</taxon>
        <taxon>Stichotrichia</taxon>
        <taxon>Sporadotrichida</taxon>
        <taxon>Oxytrichidae</taxon>
        <taxon>Stylonychinae</taxon>
        <taxon>Stylonychia</taxon>
    </lineage>
</organism>
<evidence type="ECO:0000313" key="2">
    <source>
        <dbReference type="EMBL" id="CDW76480.1"/>
    </source>
</evidence>
<gene>
    <name evidence="2" type="primary">Contig1814.g1968</name>
    <name evidence="2" type="ORF">STYLEM_5481</name>
</gene>
<keyword evidence="3" id="KW-1185">Reference proteome</keyword>
<dbReference type="Proteomes" id="UP000039865">
    <property type="component" value="Unassembled WGS sequence"/>
</dbReference>
<feature type="region of interest" description="Disordered" evidence="1">
    <location>
        <begin position="74"/>
        <end position="107"/>
    </location>
</feature>
<feature type="compositionally biased region" description="Polar residues" evidence="1">
    <location>
        <begin position="19"/>
        <end position="43"/>
    </location>
</feature>
<feature type="region of interest" description="Disordered" evidence="1">
    <location>
        <begin position="721"/>
        <end position="766"/>
    </location>
</feature>
<evidence type="ECO:0000256" key="1">
    <source>
        <dbReference type="SAM" id="MobiDB-lite"/>
    </source>
</evidence>
<feature type="region of interest" description="Disordered" evidence="1">
    <location>
        <begin position="683"/>
        <end position="705"/>
    </location>
</feature>
<feature type="compositionally biased region" description="Polar residues" evidence="1">
    <location>
        <begin position="683"/>
        <end position="698"/>
    </location>
</feature>
<feature type="compositionally biased region" description="Low complexity" evidence="1">
    <location>
        <begin position="837"/>
        <end position="852"/>
    </location>
</feature>
<dbReference type="AlphaFoldDB" id="A0A078A2Y3"/>
<evidence type="ECO:0000313" key="3">
    <source>
        <dbReference type="Proteomes" id="UP000039865"/>
    </source>
</evidence>
<sequence>MGKRKQRKNQEENKNNKQSSGERQSQFLENQENQQVKGNYQTPNKRDLSGKQVTSAQNIDSNNAHKMNLLPQKQQNSQALNQQTNNQRASLKEQNKISASSCENKDRPTKIQIQMEKNNQALQTQSNKKHEFKVQQESQQQPVGDKNLKTLLQSQKQLAKQHQNYNEIGQTKNLQKNVQNSLMLSIDNHKRDFQIEDEFDSGIDEDEYGDEEYEDELIQSAFQQNTNTQTTQNCNYYYDEIEATQYAKNINESAIYQQQQNQLGIRNFSTNKGRQLVKDIQQLSMETLIQGDEQIQSDIKFCLYCIYNNHDISQYFKQLLRIQRRLKEWSFQLNPNILFNIFEENIKEFMHGIRDKLIDEMKQLQMIKQKPSSRRYSFDDYFLIDKTFSRSYSLHGYNNEILNHCMKYMLDSKYESIRNDLRHRIWSEMRKNNEIIVSFYQQPDAYQRIFDLLIKFYTRVRDSILGIEEMWVFFMESVFHQELRGNMIFEQFHKQIFKKDILSHRYVQSFLKEINEVQVDLENRRQNNIQNQLDPIIENISQILFDLDEDLNFQYPEETESQNDQNQQQPQETINQEDNQNEEEINQDGDDCSDSDLIITYQQLQEKIKVQYGGLSLAQQVEQYSSQTSNYLNILQSIQQDKRCQELMKNLPNLDTDTLCYIIENNLTHKDYEMILLQNQQKSQKPIQITNPKDQPQNPDDVIISPSKNLNFLNQYFNTAGEEGQDQNNSISEDDEDDEAKAERQMEKKKRKNMKKKRKRKEKKIMAQHQNQLEELLKLKLLEEQQKRGFNNEQIRSQLRKKLIEHLGIEQTDVDQYLSNFHAPAYGQKKSQSVSQKQIFQSLQDSSQNDLQTKQTQCDDNSDIDAEQEQEFEKDLELFRQRLESTSQAVKSMKKAKLVPNIPQGWIDQLRQRLNSFYQCQSPKSSMLGKGIIDYGKHSDGLWVKSYQRSA</sequence>